<gene>
    <name evidence="1" type="ORF">GCM10023335_44430</name>
</gene>
<comment type="caution">
    <text evidence="1">The sequence shown here is derived from an EMBL/GenBank/DDBJ whole genome shotgun (WGS) entry which is preliminary data.</text>
</comment>
<protein>
    <submittedName>
        <fullName evidence="1">Uncharacterized protein</fullName>
    </submittedName>
</protein>
<organism evidence="1 2">
    <name type="scientific">Streptomyces siamensis</name>
    <dbReference type="NCBI Taxonomy" id="1274986"/>
    <lineage>
        <taxon>Bacteria</taxon>
        <taxon>Bacillati</taxon>
        <taxon>Actinomycetota</taxon>
        <taxon>Actinomycetes</taxon>
        <taxon>Kitasatosporales</taxon>
        <taxon>Streptomycetaceae</taxon>
        <taxon>Streptomyces</taxon>
    </lineage>
</organism>
<name>A0ABP9J375_9ACTN</name>
<evidence type="ECO:0000313" key="2">
    <source>
        <dbReference type="Proteomes" id="UP001501759"/>
    </source>
</evidence>
<accession>A0ABP9J375</accession>
<proteinExistence type="predicted"/>
<reference evidence="2" key="1">
    <citation type="journal article" date="2019" name="Int. J. Syst. Evol. Microbiol.">
        <title>The Global Catalogue of Microorganisms (GCM) 10K type strain sequencing project: providing services to taxonomists for standard genome sequencing and annotation.</title>
        <authorList>
            <consortium name="The Broad Institute Genomics Platform"/>
            <consortium name="The Broad Institute Genome Sequencing Center for Infectious Disease"/>
            <person name="Wu L."/>
            <person name="Ma J."/>
        </authorList>
    </citation>
    <scope>NUCLEOTIDE SEQUENCE [LARGE SCALE GENOMIC DNA]</scope>
    <source>
        <strain evidence="2">JCM 18409</strain>
    </source>
</reference>
<evidence type="ECO:0000313" key="1">
    <source>
        <dbReference type="EMBL" id="GAA5017647.1"/>
    </source>
</evidence>
<keyword evidence="2" id="KW-1185">Reference proteome</keyword>
<dbReference type="Proteomes" id="UP001501759">
    <property type="component" value="Unassembled WGS sequence"/>
</dbReference>
<sequence>MIASLSMGSQRWRVQRVGTVPPSITCSAPTIADAAWRMSVPGYTCGTPLLTAKIEPSHFHFSSNPRGSFHGEPDQT</sequence>
<dbReference type="EMBL" id="BAABKB010000016">
    <property type="protein sequence ID" value="GAA5017647.1"/>
    <property type="molecule type" value="Genomic_DNA"/>
</dbReference>